<evidence type="ECO:0000313" key="4">
    <source>
        <dbReference type="Proteomes" id="UP000178943"/>
    </source>
</evidence>
<keyword evidence="1" id="KW-0812">Transmembrane</keyword>
<dbReference type="PANTHER" id="PTHR43646:SF3">
    <property type="entry name" value="SLR1566 PROTEIN"/>
    <property type="match status" value="1"/>
</dbReference>
<dbReference type="SUPFAM" id="SSF53448">
    <property type="entry name" value="Nucleotide-diphospho-sugar transferases"/>
    <property type="match status" value="1"/>
</dbReference>
<dbReference type="AlphaFoldDB" id="A0A1F5V601"/>
<feature type="transmembrane region" description="Helical" evidence="1">
    <location>
        <begin position="6"/>
        <end position="25"/>
    </location>
</feature>
<dbReference type="Proteomes" id="UP000178943">
    <property type="component" value="Unassembled WGS sequence"/>
</dbReference>
<gene>
    <name evidence="3" type="ORF">A2Y62_10130</name>
</gene>
<name>A0A1F5V601_9BACT</name>
<evidence type="ECO:0000259" key="2">
    <source>
        <dbReference type="Pfam" id="PF00535"/>
    </source>
</evidence>
<reference evidence="3 4" key="1">
    <citation type="journal article" date="2016" name="Nat. Commun.">
        <title>Thousands of microbial genomes shed light on interconnected biogeochemical processes in an aquifer system.</title>
        <authorList>
            <person name="Anantharaman K."/>
            <person name="Brown C.T."/>
            <person name="Hug L.A."/>
            <person name="Sharon I."/>
            <person name="Castelle C.J."/>
            <person name="Probst A.J."/>
            <person name="Thomas B.C."/>
            <person name="Singh A."/>
            <person name="Wilkins M.J."/>
            <person name="Karaoz U."/>
            <person name="Brodie E.L."/>
            <person name="Williams K.H."/>
            <person name="Hubbard S.S."/>
            <person name="Banfield J.F."/>
        </authorList>
    </citation>
    <scope>NUCLEOTIDE SEQUENCE [LARGE SCALE GENOMIC DNA]</scope>
</reference>
<feature type="domain" description="Glycosyltransferase 2-like" evidence="2">
    <location>
        <begin position="53"/>
        <end position="217"/>
    </location>
</feature>
<dbReference type="STRING" id="1817863.A2Y62_10130"/>
<feature type="transmembrane region" description="Helical" evidence="1">
    <location>
        <begin position="344"/>
        <end position="362"/>
    </location>
</feature>
<keyword evidence="1" id="KW-0472">Membrane</keyword>
<feature type="transmembrane region" description="Helical" evidence="1">
    <location>
        <begin position="291"/>
        <end position="309"/>
    </location>
</feature>
<dbReference type="Pfam" id="PF00535">
    <property type="entry name" value="Glycos_transf_2"/>
    <property type="match status" value="1"/>
</dbReference>
<organism evidence="3 4">
    <name type="scientific">Candidatus Fischerbacteria bacterium RBG_13_37_8</name>
    <dbReference type="NCBI Taxonomy" id="1817863"/>
    <lineage>
        <taxon>Bacteria</taxon>
        <taxon>Candidatus Fischeribacteriota</taxon>
    </lineage>
</organism>
<evidence type="ECO:0000256" key="1">
    <source>
        <dbReference type="SAM" id="Phobius"/>
    </source>
</evidence>
<dbReference type="InterPro" id="IPR001173">
    <property type="entry name" value="Glyco_trans_2-like"/>
</dbReference>
<dbReference type="CDD" id="cd00761">
    <property type="entry name" value="Glyco_tranf_GTA_type"/>
    <property type="match status" value="1"/>
</dbReference>
<proteinExistence type="predicted"/>
<evidence type="ECO:0000313" key="3">
    <source>
        <dbReference type="EMBL" id="OGF58830.1"/>
    </source>
</evidence>
<protein>
    <recommendedName>
        <fullName evidence="2">Glycosyltransferase 2-like domain-containing protein</fullName>
    </recommendedName>
</protein>
<dbReference type="PANTHER" id="PTHR43646">
    <property type="entry name" value="GLYCOSYLTRANSFERASE"/>
    <property type="match status" value="1"/>
</dbReference>
<comment type="caution">
    <text evidence="3">The sequence shown here is derived from an EMBL/GenBank/DDBJ whole genome shotgun (WGS) entry which is preliminary data.</text>
</comment>
<dbReference type="EMBL" id="MFGW01000232">
    <property type="protein sequence ID" value="OGF58830.1"/>
    <property type="molecule type" value="Genomic_DNA"/>
</dbReference>
<sequence length="382" mass="45194">MHFFEWLPVAIFYYILPVLIVIKWLQFIRLSSIAKNYSIPLLSSQTVFQETVSFIVPARNEEFTIEKCLRSIMQSGYPVNQIIVVDDQSIDKTSEIVKSLQKEDVRIELVTVENLPGGWTGKNYAQFIGALKSKSEWLIFIDSDVVISLNAVNTILVFTHEKGIDFLSISPFQICEKYYEKLLQPEIFNLLNYLYPFNKINTAHSKSIAANGSFMIIKRRHYFDSGGHESVKQSILEDVAFAKKVHEKGYRVSLVHGEPIVASRMYRSFLQLWRGWSKNLYLIIKESKKNFLNILLQYVFMYLYPLIYYIIFRKLYISLLYYVIFAVLQCIMRIKNKHYFHYHIFYPFYGFIIIVLMINSYIQLSIFKRAQWKQRIYYSVKN</sequence>
<keyword evidence="1" id="KW-1133">Transmembrane helix</keyword>
<dbReference type="InterPro" id="IPR029044">
    <property type="entry name" value="Nucleotide-diphossugar_trans"/>
</dbReference>
<accession>A0A1F5V601</accession>
<dbReference type="Gene3D" id="3.90.550.10">
    <property type="entry name" value="Spore Coat Polysaccharide Biosynthesis Protein SpsA, Chain A"/>
    <property type="match status" value="1"/>
</dbReference>